<sequence>MDTPIQSDPKSLLGEAIRAAQGGNFDGARAIAEDAIANHPDEAAPFHAFLGMVEARRGDLAAAAGQLRQAHEARPGDVTIACNLITVLMDLGEDSEGLAVASEELMRDDASLRVARLRAFLAQKLEAFPEAVEAYEYILASEPNDFECLNNLGNALAGCDQHERALEVLRRAIALEPAAAPTRMNLIAALIALGREEEAERELTAASDEFPADSRAPYQLYVLYKSQQKQDEAVAAIEEAAARNPDAADIQLKLGIEYGVLRRTEDSERAYRRSIALNPLELDAYLGLAVQYEHTNREEMFAPLIEEARANGIAQDALAFIEALEFRRLKQFEEALSKVEDVDPEVEPIRTAHIRATLLDRLGRTDEAFAAYLHANRLMEESPSEPLERAAELRQKLEDDLALLTPEWRESWQPVSIEDARPDPVFLMGFPRSGTTLLDTIVMGHRDTVVMEEQPPLNIVEGLIGGSAALGQMGDREIEQARNRYYEEVGKVAEFAPGKMLVDKSPLFLYRLPLIRRLFPNSKIILALRHPCDVVLSCFMSNFRLNPAMSNFLRLEDAARFYDLCFTHWKTSRALFGAEVHSICYERLVDDVEREVRPLIDWLGLEWDDSLLDHTATARSRGLITTASYSQVTEPIYKRASGRWLRYREHLDPILDQLAPWCEEFGYEDPRQSGRASSGD</sequence>
<dbReference type="PANTHER" id="PTHR12788:SF10">
    <property type="entry name" value="PROTEIN-TYROSINE SULFOTRANSFERASE"/>
    <property type="match status" value="1"/>
</dbReference>
<dbReference type="SMART" id="SM00028">
    <property type="entry name" value="TPR"/>
    <property type="match status" value="7"/>
</dbReference>
<dbReference type="SUPFAM" id="SSF48452">
    <property type="entry name" value="TPR-like"/>
    <property type="match status" value="3"/>
</dbReference>
<organism evidence="3 4">
    <name type="scientific">Altererythrobacter arenosus</name>
    <dbReference type="NCBI Taxonomy" id="3032592"/>
    <lineage>
        <taxon>Bacteria</taxon>
        <taxon>Pseudomonadati</taxon>
        <taxon>Pseudomonadota</taxon>
        <taxon>Alphaproteobacteria</taxon>
        <taxon>Sphingomonadales</taxon>
        <taxon>Erythrobacteraceae</taxon>
        <taxon>Altererythrobacter</taxon>
    </lineage>
</organism>
<dbReference type="Gene3D" id="3.40.50.300">
    <property type="entry name" value="P-loop containing nucleotide triphosphate hydrolases"/>
    <property type="match status" value="1"/>
</dbReference>
<evidence type="ECO:0000313" key="4">
    <source>
        <dbReference type="Proteomes" id="UP001215827"/>
    </source>
</evidence>
<dbReference type="SUPFAM" id="SSF52540">
    <property type="entry name" value="P-loop containing nucleoside triphosphate hydrolases"/>
    <property type="match status" value="1"/>
</dbReference>
<dbReference type="InterPro" id="IPR026634">
    <property type="entry name" value="TPST-like"/>
</dbReference>
<dbReference type="Pfam" id="PF13469">
    <property type="entry name" value="Sulfotransfer_3"/>
    <property type="match status" value="1"/>
</dbReference>
<keyword evidence="1" id="KW-0808">Transferase</keyword>
<evidence type="ECO:0000256" key="1">
    <source>
        <dbReference type="ARBA" id="ARBA00022679"/>
    </source>
</evidence>
<dbReference type="PROSITE" id="PS50005">
    <property type="entry name" value="TPR"/>
    <property type="match status" value="2"/>
</dbReference>
<keyword evidence="2" id="KW-0802">TPR repeat</keyword>
<dbReference type="PANTHER" id="PTHR12788">
    <property type="entry name" value="PROTEIN-TYROSINE SULFOTRANSFERASE 2"/>
    <property type="match status" value="1"/>
</dbReference>
<dbReference type="InterPro" id="IPR019734">
    <property type="entry name" value="TPR_rpt"/>
</dbReference>
<keyword evidence="4" id="KW-1185">Reference proteome</keyword>
<evidence type="ECO:0000313" key="3">
    <source>
        <dbReference type="EMBL" id="WFL78062.1"/>
    </source>
</evidence>
<dbReference type="InterPro" id="IPR027417">
    <property type="entry name" value="P-loop_NTPase"/>
</dbReference>
<evidence type="ECO:0000256" key="2">
    <source>
        <dbReference type="PROSITE-ProRule" id="PRU00339"/>
    </source>
</evidence>
<dbReference type="RefSeq" id="WP_278016753.1">
    <property type="nucleotide sequence ID" value="NZ_CP121106.1"/>
</dbReference>
<dbReference type="Pfam" id="PF13432">
    <property type="entry name" value="TPR_16"/>
    <property type="match status" value="2"/>
</dbReference>
<dbReference type="Gene3D" id="1.25.40.10">
    <property type="entry name" value="Tetratricopeptide repeat domain"/>
    <property type="match status" value="3"/>
</dbReference>
<protein>
    <submittedName>
        <fullName evidence="3">Sulfotransferase</fullName>
    </submittedName>
</protein>
<dbReference type="Pfam" id="PF14559">
    <property type="entry name" value="TPR_19"/>
    <property type="match status" value="1"/>
</dbReference>
<reference evidence="3 4" key="1">
    <citation type="submission" date="2023-03" db="EMBL/GenBank/DDBJ databases">
        <title>Altererythrobacter sp. CAU 1644 isolated from sand.</title>
        <authorList>
            <person name="Kim W."/>
        </authorList>
    </citation>
    <scope>NUCLEOTIDE SEQUENCE [LARGE SCALE GENOMIC DNA]</scope>
    <source>
        <strain evidence="3 4">CAU 1644</strain>
    </source>
</reference>
<proteinExistence type="predicted"/>
<dbReference type="EMBL" id="CP121106">
    <property type="protein sequence ID" value="WFL78062.1"/>
    <property type="molecule type" value="Genomic_DNA"/>
</dbReference>
<gene>
    <name evidence="3" type="ORF">P7228_03050</name>
</gene>
<feature type="repeat" description="TPR" evidence="2">
    <location>
        <begin position="248"/>
        <end position="281"/>
    </location>
</feature>
<accession>A0ABY8FTB0</accession>
<dbReference type="Proteomes" id="UP001215827">
    <property type="component" value="Chromosome"/>
</dbReference>
<name>A0ABY8FTB0_9SPHN</name>
<feature type="repeat" description="TPR" evidence="2">
    <location>
        <begin position="146"/>
        <end position="179"/>
    </location>
</feature>
<dbReference type="InterPro" id="IPR011990">
    <property type="entry name" value="TPR-like_helical_dom_sf"/>
</dbReference>